<dbReference type="AlphaFoldDB" id="A0A9W5T8R4"/>
<name>A0A9W5T8R4_BABOV</name>
<keyword evidence="4" id="KW-1185">Reference proteome</keyword>
<reference evidence="3" key="1">
    <citation type="submission" date="2019-12" db="EMBL/GenBank/DDBJ databases">
        <title>Genome sequence of Babesia ovis.</title>
        <authorList>
            <person name="Yamagishi J."/>
            <person name="Sevinc F."/>
            <person name="Xuan X."/>
        </authorList>
    </citation>
    <scope>NUCLEOTIDE SEQUENCE</scope>
    <source>
        <strain evidence="3">Selcuk</strain>
    </source>
</reference>
<dbReference type="InterPro" id="IPR027267">
    <property type="entry name" value="AH/BAR_dom_sf"/>
</dbReference>
<dbReference type="Gene3D" id="1.20.1270.60">
    <property type="entry name" value="Arfaptin homology (AH) domain/BAR domain"/>
    <property type="match status" value="1"/>
</dbReference>
<sequence>MASTDLPSPIADSADSPVTPSCKNSPRRSIETFNLHAVSISTVYQSDTEGSPRYSSLSASDDTGSISTTSGSFDATFLPPASVAVPRKGVSVENRLARVELGYKSNYHLNEVLSEFCDIGSEYANRLQSLADRMDTTFVGESTGATAAREAFRSYILKLADNQREFVDAVQHECVIPDDISRPCAQIRVDLENAMERYEASEAQRSSLAAAVEDMYLQTKTTVAMCSQAFHEPPSVKTSLHSGMISVFVKFMQKNLELNQVPSDTSRAILDAETGRLSEALRLLDANRLCGMRDSFSKFMVYETARLRSLQYDMNQFINVLEGVKPEVEWSQFESEGYRDLGDLHLQSSHATRHYANYLKTTIPEVFRNYAVSRLALSAPKERVLQRIGRTLSKYIDAVWKDTEETVVMSDFIGEMQSSLVRQVFCNLVTTQSLRSNKLPSISSLKLLGRLFGALLVFSQRQGDAWSGYAILKLSEFIYAIDDSDPEQPQRRSLRNCLYSHEYWSRIPFWEECLLIAIAQDMTAHFDDVRPDSVLRPVTRELTGFKQWMIGFGISIVEANALIERVCSRLCLPVDYTQSLLEGVHP</sequence>
<protein>
    <submittedName>
        <fullName evidence="3">Uncharacterized protein</fullName>
    </submittedName>
</protein>
<evidence type="ECO:0000313" key="3">
    <source>
        <dbReference type="EMBL" id="GFE53524.1"/>
    </source>
</evidence>
<evidence type="ECO:0000256" key="2">
    <source>
        <dbReference type="SAM" id="MobiDB-lite"/>
    </source>
</evidence>
<organism evidence="3 4">
    <name type="scientific">Babesia ovis</name>
    <dbReference type="NCBI Taxonomy" id="5869"/>
    <lineage>
        <taxon>Eukaryota</taxon>
        <taxon>Sar</taxon>
        <taxon>Alveolata</taxon>
        <taxon>Apicomplexa</taxon>
        <taxon>Aconoidasida</taxon>
        <taxon>Piroplasmida</taxon>
        <taxon>Babesiidae</taxon>
        <taxon>Babesia</taxon>
    </lineage>
</organism>
<keyword evidence="1" id="KW-0175">Coiled coil</keyword>
<dbReference type="Proteomes" id="UP001057455">
    <property type="component" value="Unassembled WGS sequence"/>
</dbReference>
<feature type="region of interest" description="Disordered" evidence="2">
    <location>
        <begin position="1"/>
        <end position="27"/>
    </location>
</feature>
<evidence type="ECO:0000313" key="4">
    <source>
        <dbReference type="Proteomes" id="UP001057455"/>
    </source>
</evidence>
<proteinExistence type="predicted"/>
<dbReference type="OrthoDB" id="10255128at2759"/>
<gene>
    <name evidence="3" type="ORF">BaOVIS_009280</name>
</gene>
<comment type="caution">
    <text evidence="3">The sequence shown here is derived from an EMBL/GenBank/DDBJ whole genome shotgun (WGS) entry which is preliminary data.</text>
</comment>
<evidence type="ECO:0000256" key="1">
    <source>
        <dbReference type="SAM" id="Coils"/>
    </source>
</evidence>
<dbReference type="EMBL" id="BLIY01000006">
    <property type="protein sequence ID" value="GFE53524.1"/>
    <property type="molecule type" value="Genomic_DNA"/>
</dbReference>
<feature type="coiled-coil region" evidence="1">
    <location>
        <begin position="184"/>
        <end position="211"/>
    </location>
</feature>
<accession>A0A9W5T8R4</accession>